<gene>
    <name evidence="2" type="ORF">C8F04DRAFT_295955</name>
</gene>
<name>A0AAD6T4F7_9AGAR</name>
<dbReference type="Proteomes" id="UP001218188">
    <property type="component" value="Unassembled WGS sequence"/>
</dbReference>
<organism evidence="2 3">
    <name type="scientific">Mycena alexandri</name>
    <dbReference type="NCBI Taxonomy" id="1745969"/>
    <lineage>
        <taxon>Eukaryota</taxon>
        <taxon>Fungi</taxon>
        <taxon>Dikarya</taxon>
        <taxon>Basidiomycota</taxon>
        <taxon>Agaricomycotina</taxon>
        <taxon>Agaricomycetes</taxon>
        <taxon>Agaricomycetidae</taxon>
        <taxon>Agaricales</taxon>
        <taxon>Marasmiineae</taxon>
        <taxon>Mycenaceae</taxon>
        <taxon>Mycena</taxon>
    </lineage>
</organism>
<reference evidence="2" key="1">
    <citation type="submission" date="2023-03" db="EMBL/GenBank/DDBJ databases">
        <title>Massive genome expansion in bonnet fungi (Mycena s.s.) driven by repeated elements and novel gene families across ecological guilds.</title>
        <authorList>
            <consortium name="Lawrence Berkeley National Laboratory"/>
            <person name="Harder C.B."/>
            <person name="Miyauchi S."/>
            <person name="Viragh M."/>
            <person name="Kuo A."/>
            <person name="Thoen E."/>
            <person name="Andreopoulos B."/>
            <person name="Lu D."/>
            <person name="Skrede I."/>
            <person name="Drula E."/>
            <person name="Henrissat B."/>
            <person name="Morin E."/>
            <person name="Kohler A."/>
            <person name="Barry K."/>
            <person name="LaButti K."/>
            <person name="Morin E."/>
            <person name="Salamov A."/>
            <person name="Lipzen A."/>
            <person name="Mereny Z."/>
            <person name="Hegedus B."/>
            <person name="Baldrian P."/>
            <person name="Stursova M."/>
            <person name="Weitz H."/>
            <person name="Taylor A."/>
            <person name="Grigoriev I.V."/>
            <person name="Nagy L.G."/>
            <person name="Martin F."/>
            <person name="Kauserud H."/>
        </authorList>
    </citation>
    <scope>NUCLEOTIDE SEQUENCE</scope>
    <source>
        <strain evidence="2">CBHHK200</strain>
    </source>
</reference>
<accession>A0AAD6T4F7</accession>
<proteinExistence type="predicted"/>
<evidence type="ECO:0000256" key="1">
    <source>
        <dbReference type="SAM" id="SignalP"/>
    </source>
</evidence>
<feature type="signal peptide" evidence="1">
    <location>
        <begin position="1"/>
        <end position="19"/>
    </location>
</feature>
<sequence length="123" mass="13661">MLIHVSLSCLSFGLDPLLGQRLCFHYNFPPQQLYSTTSSRYSIGFNVTTSCPLVPQTIVVDDSLWPSVTPPSLAPPASLPRLEEPLPHPDFVLTLNNRLLSHCCPSFMIYFDLPPTTISLTTN</sequence>
<dbReference type="EMBL" id="JARJCM010000026">
    <property type="protein sequence ID" value="KAJ7039601.1"/>
    <property type="molecule type" value="Genomic_DNA"/>
</dbReference>
<keyword evidence="1" id="KW-0732">Signal</keyword>
<keyword evidence="3" id="KW-1185">Reference proteome</keyword>
<dbReference type="AlphaFoldDB" id="A0AAD6T4F7"/>
<evidence type="ECO:0000313" key="2">
    <source>
        <dbReference type="EMBL" id="KAJ7039601.1"/>
    </source>
</evidence>
<evidence type="ECO:0000313" key="3">
    <source>
        <dbReference type="Proteomes" id="UP001218188"/>
    </source>
</evidence>
<feature type="chain" id="PRO_5042011645" evidence="1">
    <location>
        <begin position="20"/>
        <end position="123"/>
    </location>
</feature>
<protein>
    <submittedName>
        <fullName evidence="2">Uncharacterized protein</fullName>
    </submittedName>
</protein>
<comment type="caution">
    <text evidence="2">The sequence shown here is derived from an EMBL/GenBank/DDBJ whole genome shotgun (WGS) entry which is preliminary data.</text>
</comment>